<dbReference type="Proteomes" id="UP000526625">
    <property type="component" value="Unassembled WGS sequence"/>
</dbReference>
<reference evidence="2 3" key="1">
    <citation type="submission" date="2020-02" db="EMBL/GenBank/DDBJ databases">
        <title>Draft genome sequence of Rhizobium tropici.</title>
        <authorList>
            <person name="Khayi S."/>
            <person name="Jemo M."/>
        </authorList>
    </citation>
    <scope>NUCLEOTIDE SEQUENCE [LARGE SCALE GENOMIC DNA]</scope>
    <source>
        <strain evidence="2 3">A12</strain>
    </source>
</reference>
<sequence>MLRAFGTMERIGCAFLASSGTPMGEINHRLTIITFICYSEYKGLIPKTVAQFADERDQDCRDLKDAFFKDDSFDNVGLYRGWLHHNRSGSPIDRRGNCHK</sequence>
<dbReference type="RefSeq" id="WP_162531107.1">
    <property type="nucleotide sequence ID" value="NZ_JAADZA010000044.1"/>
</dbReference>
<organism evidence="2 3">
    <name type="scientific">Rhizobium tropici</name>
    <dbReference type="NCBI Taxonomy" id="398"/>
    <lineage>
        <taxon>Bacteria</taxon>
        <taxon>Pseudomonadati</taxon>
        <taxon>Pseudomonadota</taxon>
        <taxon>Alphaproteobacteria</taxon>
        <taxon>Hyphomicrobiales</taxon>
        <taxon>Rhizobiaceae</taxon>
        <taxon>Rhizobium/Agrobacterium group</taxon>
        <taxon>Rhizobium</taxon>
    </lineage>
</organism>
<proteinExistence type="predicted"/>
<dbReference type="AlphaFoldDB" id="A0A6P1CBI6"/>
<evidence type="ECO:0000313" key="2">
    <source>
        <dbReference type="EMBL" id="NEV14470.1"/>
    </source>
</evidence>
<reference evidence="1 4" key="2">
    <citation type="submission" date="2020-08" db="EMBL/GenBank/DDBJ databases">
        <title>Genomic Encyclopedia of Type Strains, Phase IV (KMG-V): Genome sequencing to study the core and pangenomes of soil and plant-associated prokaryotes.</title>
        <authorList>
            <person name="Whitman W."/>
        </authorList>
    </citation>
    <scope>NUCLEOTIDE SEQUENCE [LARGE SCALE GENOMIC DNA]</scope>
    <source>
        <strain evidence="1 4">SEMIA 4059</strain>
    </source>
</reference>
<evidence type="ECO:0000313" key="4">
    <source>
        <dbReference type="Proteomes" id="UP000526625"/>
    </source>
</evidence>
<accession>A0A6P1CBI6</accession>
<protein>
    <submittedName>
        <fullName evidence="2">Uncharacterized protein</fullName>
    </submittedName>
</protein>
<dbReference type="Proteomes" id="UP000471190">
    <property type="component" value="Unassembled WGS sequence"/>
</dbReference>
<evidence type="ECO:0000313" key="1">
    <source>
        <dbReference type="EMBL" id="MBB6492369.1"/>
    </source>
</evidence>
<keyword evidence="4" id="KW-1185">Reference proteome</keyword>
<evidence type="ECO:0000313" key="3">
    <source>
        <dbReference type="Proteomes" id="UP000471190"/>
    </source>
</evidence>
<dbReference type="EMBL" id="JAADZA010000044">
    <property type="protein sequence ID" value="NEV14470.1"/>
    <property type="molecule type" value="Genomic_DNA"/>
</dbReference>
<gene>
    <name evidence="1" type="ORF">GGD45_002776</name>
    <name evidence="2" type="ORF">GXW80_26170</name>
</gene>
<dbReference type="EMBL" id="JACHBF010000007">
    <property type="protein sequence ID" value="MBB6492369.1"/>
    <property type="molecule type" value="Genomic_DNA"/>
</dbReference>
<name>A0A6P1CBI6_RHITR</name>
<comment type="caution">
    <text evidence="2">The sequence shown here is derived from an EMBL/GenBank/DDBJ whole genome shotgun (WGS) entry which is preliminary data.</text>
</comment>